<dbReference type="Gene3D" id="3.90.550.10">
    <property type="entry name" value="Spore Coat Polysaccharide Biosynthesis Protein SpsA, Chain A"/>
    <property type="match status" value="1"/>
</dbReference>
<evidence type="ECO:0000313" key="1">
    <source>
        <dbReference type="EMBL" id="SLN69696.1"/>
    </source>
</evidence>
<dbReference type="Pfam" id="PF13704">
    <property type="entry name" value="Glyco_tranf_2_4"/>
    <property type="match status" value="1"/>
</dbReference>
<dbReference type="InterPro" id="IPR029044">
    <property type="entry name" value="Nucleotide-diphossugar_trans"/>
</dbReference>
<dbReference type="EMBL" id="FWFO01000005">
    <property type="protein sequence ID" value="SLN69696.1"/>
    <property type="molecule type" value="Genomic_DNA"/>
</dbReference>
<sequence length="345" mass="39833">MTQTAATSPTQTWAEAYRLRWKRRRLLWKSFRSRHGLRVMADRTGQIRPNDILVVMTVRNEMSRLPYFLQYYRDLGVGHFLVVDNTSSDGTDLMLAEQSDVSLWQTADSYRAARFGLNWMTWLQRKYAHGHWCLMVDADELLVYAHHNIRPLPELTAWLEARGTTVFGALMLDLYPKGELNAQSYAPGADPLETINWFDVGPYRSQRQMPLGNLWTQGGARERVFFADEPRRSPTLNKIPLVKWHRSYAYVNSCHSILPPPLNRAYDGPGDNRASGVLLHTKFLPEVVSKSAIEKERAQHFHTPQDFDGYYDSVAAAPQMWTENSHQFRDWQQLEQLGLMSSGGW</sequence>
<keyword evidence="2" id="KW-1185">Reference proteome</keyword>
<dbReference type="SUPFAM" id="SSF53448">
    <property type="entry name" value="Nucleotide-diphospho-sugar transferases"/>
    <property type="match status" value="1"/>
</dbReference>
<dbReference type="RefSeq" id="WP_085797710.1">
    <property type="nucleotide sequence ID" value="NZ_FWFO01000005.1"/>
</dbReference>
<protein>
    <recommendedName>
        <fullName evidence="3">Glycosyl transferase family 2</fullName>
    </recommendedName>
</protein>
<accession>A0A1Y5TQG6</accession>
<dbReference type="AlphaFoldDB" id="A0A1Y5TQG6"/>
<evidence type="ECO:0000313" key="2">
    <source>
        <dbReference type="Proteomes" id="UP000193077"/>
    </source>
</evidence>
<dbReference type="OrthoDB" id="3010234at2"/>
<name>A0A1Y5TQG6_9RHOB</name>
<organism evidence="1 2">
    <name type="scientific">Falsiruegeria litorea R37</name>
    <dbReference type="NCBI Taxonomy" id="1200284"/>
    <lineage>
        <taxon>Bacteria</taxon>
        <taxon>Pseudomonadati</taxon>
        <taxon>Pseudomonadota</taxon>
        <taxon>Alphaproteobacteria</taxon>
        <taxon>Rhodobacterales</taxon>
        <taxon>Roseobacteraceae</taxon>
        <taxon>Falsiruegeria</taxon>
    </lineage>
</organism>
<reference evidence="1 2" key="1">
    <citation type="submission" date="2017-03" db="EMBL/GenBank/DDBJ databases">
        <authorList>
            <person name="Afonso C.L."/>
            <person name="Miller P.J."/>
            <person name="Scott M.A."/>
            <person name="Spackman E."/>
            <person name="Goraichik I."/>
            <person name="Dimitrov K.M."/>
            <person name="Suarez D.L."/>
            <person name="Swayne D.E."/>
        </authorList>
    </citation>
    <scope>NUCLEOTIDE SEQUENCE [LARGE SCALE GENOMIC DNA]</scope>
    <source>
        <strain evidence="1 2">CECT 7639</strain>
    </source>
</reference>
<proteinExistence type="predicted"/>
<dbReference type="Proteomes" id="UP000193077">
    <property type="component" value="Unassembled WGS sequence"/>
</dbReference>
<gene>
    <name evidence="1" type="ORF">TRL7639_04065</name>
</gene>
<evidence type="ECO:0008006" key="3">
    <source>
        <dbReference type="Google" id="ProtNLM"/>
    </source>
</evidence>